<dbReference type="SUPFAM" id="SSF53300">
    <property type="entry name" value="vWA-like"/>
    <property type="match status" value="1"/>
</dbReference>
<feature type="domain" description="UBC core" evidence="1">
    <location>
        <begin position="612"/>
        <end position="765"/>
    </location>
</feature>
<sequence>MNPNECSQYLLERINSIVDTTGKQLLVYFPGGIPFISGTLADIFAKKNFNAKRVIYGALTRCVSDATLNNSFLELCNISNPERKLLISPFVDSTDRGLSDMACLMGYLNHDGIKGDLLRRTCAAVIHFPPLITSMSKIIDRSQVVGRDIITVTSTLYTFFRAYLPSTCPDNKVYEYALRLCNLISHINDPPEKLPIMSINVKPDAESTKFLSDLKLGPIVYFWKGDTGEDFTWFDLEIQSEEAIENAYNLIASFTPIAPLSMRNATGCSIVKGKDHEYLYLMQSPSKDSKSQNNVDIIDPMNGKSESHDIETFAKAQGNTRADDTANLIDPDRVKQIIMVNFDESKSMIGDLEGRKILPTSKDCSRVTIAIQYLTTFANRTYGYRIPCIQGLVSFNNEITLRCPLCPLVPDFEDKGLKNVKPYSTTRLWDSLLFSCQEIVKFRRDSKGREIYSRAKSRILVISDGEDVNSESKVEDVVKELIKNQIVVDSVIISSEDTCKMLCAVCHATGGLSFRPENIDEGILIFEKSAFLNFEERKGITDPLIPGDRTTKPSNLVLDKITEDFMNKAKDHAQFDEDINNKELSQATASNIRLATPRHVCSENANIEIPSPRQRRILRELHYAAETNDVESPNYDPDMKIYTFHANLDRWRVYLKGPEGTPYANKWWYLYVTFPDLYPAQPPIFRFITIPYHLNVSAEGRICLNIIEKGYISSKHVVEILQEIKELFLLPNTDTPVQIDTYMKYLRTPSRYERYATNSSKDRAKSDFTEYLKDTYVDDSVNPNFTLDFEKHVPPYMRSQISGKEIPPENLVKASSGVYYDREELKQLIASSINPICVVTGKQLTETIEELEDNAL</sequence>
<organism evidence="2 3">
    <name type="scientific">Tritrichomonas musculus</name>
    <dbReference type="NCBI Taxonomy" id="1915356"/>
    <lineage>
        <taxon>Eukaryota</taxon>
        <taxon>Metamonada</taxon>
        <taxon>Parabasalia</taxon>
        <taxon>Tritrichomonadida</taxon>
        <taxon>Tritrichomonadidae</taxon>
        <taxon>Tritrichomonas</taxon>
    </lineage>
</organism>
<dbReference type="CDD" id="cd00198">
    <property type="entry name" value="vWFA"/>
    <property type="match status" value="1"/>
</dbReference>
<name>A0ABR2KSY0_9EUKA</name>
<dbReference type="Proteomes" id="UP001470230">
    <property type="component" value="Unassembled WGS sequence"/>
</dbReference>
<keyword evidence="3" id="KW-1185">Reference proteome</keyword>
<dbReference type="EMBL" id="JAPFFF010000003">
    <property type="protein sequence ID" value="KAK8894220.1"/>
    <property type="molecule type" value="Genomic_DNA"/>
</dbReference>
<dbReference type="SMART" id="SM00212">
    <property type="entry name" value="UBCc"/>
    <property type="match status" value="1"/>
</dbReference>
<evidence type="ECO:0000259" key="1">
    <source>
        <dbReference type="PROSITE" id="PS50127"/>
    </source>
</evidence>
<dbReference type="InterPro" id="IPR050113">
    <property type="entry name" value="Ub_conjugating_enzyme"/>
</dbReference>
<comment type="caution">
    <text evidence="2">The sequence shown here is derived from an EMBL/GenBank/DDBJ whole genome shotgun (WGS) entry which is preliminary data.</text>
</comment>
<evidence type="ECO:0000313" key="3">
    <source>
        <dbReference type="Proteomes" id="UP001470230"/>
    </source>
</evidence>
<dbReference type="SUPFAM" id="SSF54495">
    <property type="entry name" value="UBC-like"/>
    <property type="match status" value="1"/>
</dbReference>
<evidence type="ECO:0000313" key="2">
    <source>
        <dbReference type="EMBL" id="KAK8894220.1"/>
    </source>
</evidence>
<dbReference type="PROSITE" id="PS50127">
    <property type="entry name" value="UBC_2"/>
    <property type="match status" value="1"/>
</dbReference>
<dbReference type="InterPro" id="IPR016135">
    <property type="entry name" value="UBQ-conjugating_enzyme/RWD"/>
</dbReference>
<dbReference type="Gene3D" id="3.10.110.10">
    <property type="entry name" value="Ubiquitin Conjugating Enzyme"/>
    <property type="match status" value="1"/>
</dbReference>
<proteinExistence type="predicted"/>
<dbReference type="InterPro" id="IPR036465">
    <property type="entry name" value="vWFA_dom_sf"/>
</dbReference>
<dbReference type="InterPro" id="IPR000608">
    <property type="entry name" value="UBC"/>
</dbReference>
<reference evidence="2 3" key="1">
    <citation type="submission" date="2024-04" db="EMBL/GenBank/DDBJ databases">
        <title>Tritrichomonas musculus Genome.</title>
        <authorList>
            <person name="Alves-Ferreira E."/>
            <person name="Grigg M."/>
            <person name="Lorenzi H."/>
            <person name="Galac M."/>
        </authorList>
    </citation>
    <scope>NUCLEOTIDE SEQUENCE [LARGE SCALE GENOMIC DNA]</scope>
    <source>
        <strain evidence="2 3">EAF2021</strain>
    </source>
</reference>
<accession>A0ABR2KSY0</accession>
<protein>
    <recommendedName>
        <fullName evidence="1">UBC core domain-containing protein</fullName>
    </recommendedName>
</protein>
<dbReference type="Gene3D" id="3.40.50.410">
    <property type="entry name" value="von Willebrand factor, type A domain"/>
    <property type="match status" value="1"/>
</dbReference>
<dbReference type="Pfam" id="PF00179">
    <property type="entry name" value="UQ_con"/>
    <property type="match status" value="1"/>
</dbReference>
<dbReference type="PANTHER" id="PTHR24067">
    <property type="entry name" value="UBIQUITIN-CONJUGATING ENZYME E2"/>
    <property type="match status" value="1"/>
</dbReference>
<gene>
    <name evidence="2" type="ORF">M9Y10_022654</name>
</gene>